<evidence type="ECO:0000256" key="4">
    <source>
        <dbReference type="ARBA" id="ARBA00023239"/>
    </source>
</evidence>
<organism evidence="6 7">
    <name type="scientific">Aquibium oceanicum</name>
    <dbReference type="NCBI Taxonomy" id="1670800"/>
    <lineage>
        <taxon>Bacteria</taxon>
        <taxon>Pseudomonadati</taxon>
        <taxon>Pseudomonadota</taxon>
        <taxon>Alphaproteobacteria</taxon>
        <taxon>Hyphomicrobiales</taxon>
        <taxon>Phyllobacteriaceae</taxon>
        <taxon>Aquibium</taxon>
    </lineage>
</organism>
<dbReference type="EMBL" id="CP018171">
    <property type="protein sequence ID" value="APH70384.1"/>
    <property type="molecule type" value="Genomic_DNA"/>
</dbReference>
<proteinExistence type="inferred from homology"/>
<gene>
    <name evidence="6" type="ORF">BSQ44_02555</name>
</gene>
<sequence length="138" mass="15025">MTVSHTGGCRCGAVRFEASAEPHHVSYCHCDDCRRASGAPVSAFVGFRADAVSFSGEAPKVFENGAASRSFCGNCGTPIAYVDERLENQVWFMLGAMDEPANYKPTLHAYVREQLRYVHMPDGLPRHVGSSVERPADS</sequence>
<dbReference type="InterPro" id="IPR011057">
    <property type="entry name" value="Mss4-like_sf"/>
</dbReference>
<dbReference type="PANTHER" id="PTHR33337">
    <property type="entry name" value="GFA DOMAIN-CONTAINING PROTEIN"/>
    <property type="match status" value="1"/>
</dbReference>
<comment type="similarity">
    <text evidence="1">Belongs to the Gfa family.</text>
</comment>
<feature type="domain" description="CENP-V/GFA" evidence="5">
    <location>
        <begin position="5"/>
        <end position="104"/>
    </location>
</feature>
<dbReference type="Pfam" id="PF04828">
    <property type="entry name" value="GFA"/>
    <property type="match status" value="1"/>
</dbReference>
<protein>
    <submittedName>
        <fullName evidence="6">Aldehyde-activating protein</fullName>
    </submittedName>
</protein>
<dbReference type="GO" id="GO:0016846">
    <property type="term" value="F:carbon-sulfur lyase activity"/>
    <property type="evidence" value="ECO:0007669"/>
    <property type="project" value="InterPro"/>
</dbReference>
<dbReference type="KEGG" id="meso:BSQ44_02555"/>
<dbReference type="OrthoDB" id="9807246at2"/>
<keyword evidence="7" id="KW-1185">Reference proteome</keyword>
<accession>A0A1L3SLV7</accession>
<dbReference type="GO" id="GO:0046872">
    <property type="term" value="F:metal ion binding"/>
    <property type="evidence" value="ECO:0007669"/>
    <property type="project" value="UniProtKB-KW"/>
</dbReference>
<dbReference type="Proteomes" id="UP000182840">
    <property type="component" value="Chromosome"/>
</dbReference>
<evidence type="ECO:0000256" key="3">
    <source>
        <dbReference type="ARBA" id="ARBA00022833"/>
    </source>
</evidence>
<dbReference type="SUPFAM" id="SSF51316">
    <property type="entry name" value="Mss4-like"/>
    <property type="match status" value="1"/>
</dbReference>
<dbReference type="RefSeq" id="WP_072601796.1">
    <property type="nucleotide sequence ID" value="NZ_CP018171.1"/>
</dbReference>
<evidence type="ECO:0000313" key="7">
    <source>
        <dbReference type="Proteomes" id="UP000182840"/>
    </source>
</evidence>
<reference evidence="7" key="1">
    <citation type="submission" date="2016-11" db="EMBL/GenBank/DDBJ databases">
        <title>Mesorhizobium oceanicum sp. nov., isolated from deep seawater in South China Sea.</title>
        <authorList>
            <person name="Fu G.-Y."/>
        </authorList>
    </citation>
    <scope>NUCLEOTIDE SEQUENCE [LARGE SCALE GENOMIC DNA]</scope>
    <source>
        <strain evidence="7">B7</strain>
    </source>
</reference>
<evidence type="ECO:0000256" key="2">
    <source>
        <dbReference type="ARBA" id="ARBA00022723"/>
    </source>
</evidence>
<dbReference type="AlphaFoldDB" id="A0A1L3SLV7"/>
<evidence type="ECO:0000313" key="6">
    <source>
        <dbReference type="EMBL" id="APH70384.1"/>
    </source>
</evidence>
<name>A0A1L3SLV7_9HYPH</name>
<keyword evidence="4" id="KW-0456">Lyase</keyword>
<dbReference type="InterPro" id="IPR006913">
    <property type="entry name" value="CENP-V/GFA"/>
</dbReference>
<dbReference type="STRING" id="1670800.BSQ44_02555"/>
<keyword evidence="3" id="KW-0862">Zinc</keyword>
<dbReference type="PANTHER" id="PTHR33337:SF40">
    <property type="entry name" value="CENP-V_GFA DOMAIN-CONTAINING PROTEIN-RELATED"/>
    <property type="match status" value="1"/>
</dbReference>
<dbReference type="PROSITE" id="PS51891">
    <property type="entry name" value="CENP_V_GFA"/>
    <property type="match status" value="1"/>
</dbReference>
<dbReference type="Gene3D" id="3.90.1590.10">
    <property type="entry name" value="glutathione-dependent formaldehyde- activating enzyme (gfa)"/>
    <property type="match status" value="1"/>
</dbReference>
<evidence type="ECO:0000256" key="1">
    <source>
        <dbReference type="ARBA" id="ARBA00005495"/>
    </source>
</evidence>
<keyword evidence="2" id="KW-0479">Metal-binding</keyword>
<evidence type="ECO:0000259" key="5">
    <source>
        <dbReference type="PROSITE" id="PS51891"/>
    </source>
</evidence>